<keyword evidence="1" id="KW-0472">Membrane</keyword>
<accession>A0A1V0S954</accession>
<organism evidence="2">
    <name type="scientific">Catovirus CTV1</name>
    <dbReference type="NCBI Taxonomy" id="1977631"/>
    <lineage>
        <taxon>Viruses</taxon>
        <taxon>Varidnaviria</taxon>
        <taxon>Bamfordvirae</taxon>
        <taxon>Nucleocytoviricota</taxon>
        <taxon>Megaviricetes</taxon>
        <taxon>Imitervirales</taxon>
        <taxon>Mimiviridae</taxon>
        <taxon>Klosneuvirinae</taxon>
        <taxon>Catovirus</taxon>
    </lineage>
</organism>
<feature type="transmembrane region" description="Helical" evidence="1">
    <location>
        <begin position="6"/>
        <end position="23"/>
    </location>
</feature>
<name>A0A1V0S954_9VIRU</name>
<evidence type="ECO:0000313" key="2">
    <source>
        <dbReference type="EMBL" id="ARF08236.1"/>
    </source>
</evidence>
<reference evidence="2" key="1">
    <citation type="journal article" date="2017" name="Science">
        <title>Giant viruses with an expanded complement of translation system components.</title>
        <authorList>
            <person name="Schulz F."/>
            <person name="Yutin N."/>
            <person name="Ivanova N.N."/>
            <person name="Ortega D.R."/>
            <person name="Lee T.K."/>
            <person name="Vierheilig J."/>
            <person name="Daims H."/>
            <person name="Horn M."/>
            <person name="Wagner M."/>
            <person name="Jensen G.J."/>
            <person name="Kyrpides N.C."/>
            <person name="Koonin E.V."/>
            <person name="Woyke T."/>
        </authorList>
    </citation>
    <scope>NUCLEOTIDE SEQUENCE</scope>
    <source>
        <strain evidence="2">CTV1</strain>
    </source>
</reference>
<keyword evidence="1" id="KW-0812">Transmembrane</keyword>
<protein>
    <submittedName>
        <fullName evidence="2">Uncharacterized protein</fullName>
    </submittedName>
</protein>
<dbReference type="EMBL" id="KY684083">
    <property type="protein sequence ID" value="ARF08236.1"/>
    <property type="molecule type" value="Genomic_DNA"/>
</dbReference>
<keyword evidence="1" id="KW-1133">Transmembrane helix</keyword>
<proteinExistence type="predicted"/>
<sequence length="125" mass="15162">MPELLFILFFIFILLILYYAFWYKPYNKLEIDLSVITKSVDHLYESLLNDKSISIKLDSEFRFLFTLWLSSILGLPFKYEYDYKLNRRDFGIIMNEYKKTLDTLNITNKDNIATKMEYHMNEIVK</sequence>
<evidence type="ECO:0000256" key="1">
    <source>
        <dbReference type="SAM" id="Phobius"/>
    </source>
</evidence>
<gene>
    <name evidence="2" type="ORF">Catovirus_1_286</name>
</gene>